<dbReference type="Proteomes" id="UP001143372">
    <property type="component" value="Unassembled WGS sequence"/>
</dbReference>
<keyword evidence="3" id="KW-1185">Reference proteome</keyword>
<feature type="region of interest" description="Disordered" evidence="1">
    <location>
        <begin position="88"/>
        <end position="174"/>
    </location>
</feature>
<evidence type="ECO:0000256" key="1">
    <source>
        <dbReference type="SAM" id="MobiDB-lite"/>
    </source>
</evidence>
<dbReference type="AlphaFoldDB" id="A0A9W6J3Q4"/>
<evidence type="ECO:0000313" key="3">
    <source>
        <dbReference type="Proteomes" id="UP001143372"/>
    </source>
</evidence>
<comment type="caution">
    <text evidence="2">The sequence shown here is derived from an EMBL/GenBank/DDBJ whole genome shotgun (WGS) entry which is preliminary data.</text>
</comment>
<organism evidence="2 3">
    <name type="scientific">Hansschlegelia plantiphila</name>
    <dbReference type="NCBI Taxonomy" id="374655"/>
    <lineage>
        <taxon>Bacteria</taxon>
        <taxon>Pseudomonadati</taxon>
        <taxon>Pseudomonadota</taxon>
        <taxon>Alphaproteobacteria</taxon>
        <taxon>Hyphomicrobiales</taxon>
        <taxon>Methylopilaceae</taxon>
        <taxon>Hansschlegelia</taxon>
    </lineage>
</organism>
<protein>
    <submittedName>
        <fullName evidence="2">Uncharacterized protein</fullName>
    </submittedName>
</protein>
<dbReference type="EMBL" id="BSFI01000021">
    <property type="protein sequence ID" value="GLK69198.1"/>
    <property type="molecule type" value="Genomic_DNA"/>
</dbReference>
<reference evidence="2" key="2">
    <citation type="submission" date="2023-01" db="EMBL/GenBank/DDBJ databases">
        <authorList>
            <person name="Sun Q."/>
            <person name="Evtushenko L."/>
        </authorList>
    </citation>
    <scope>NUCLEOTIDE SEQUENCE</scope>
    <source>
        <strain evidence="2">VKM B-2347</strain>
    </source>
</reference>
<reference evidence="2" key="1">
    <citation type="journal article" date="2014" name="Int. J. Syst. Evol. Microbiol.">
        <title>Complete genome sequence of Corynebacterium casei LMG S-19264T (=DSM 44701T), isolated from a smear-ripened cheese.</title>
        <authorList>
            <consortium name="US DOE Joint Genome Institute (JGI-PGF)"/>
            <person name="Walter F."/>
            <person name="Albersmeier A."/>
            <person name="Kalinowski J."/>
            <person name="Ruckert C."/>
        </authorList>
    </citation>
    <scope>NUCLEOTIDE SEQUENCE</scope>
    <source>
        <strain evidence="2">VKM B-2347</strain>
    </source>
</reference>
<sequence length="309" mass="34225">MSGTVWSKFYWSDWESDPALRLCSLAAQGLWMRMLCIASAHDPIGYVAVAGRGLDETALARMTGCSESEAAALLGELDQNGVFSRDRQGRIYSRRMTTDAKKAATARKNGKNGGNPSLRKQSENSASDKGSDKSPLKPQEPEARDQKKEILPSVEQRNPKAGRGCRLPDGWKPSDPGLQFARGLGASDREIERELSTMTDWALQASGDKGVKRDWEAFWRNWIRKAAEAGRFTGTAAPQLRAIAAAVPGPVSNEQWLKRLQWAREREDWRAEWGPMPGQPGSLVPDNLMTEAFRMTFEAMLASDRRKAG</sequence>
<dbReference type="RefSeq" id="WP_271169431.1">
    <property type="nucleotide sequence ID" value="NZ_BSFI01000021.1"/>
</dbReference>
<feature type="compositionally biased region" description="Basic and acidic residues" evidence="1">
    <location>
        <begin position="129"/>
        <end position="150"/>
    </location>
</feature>
<feature type="compositionally biased region" description="Polar residues" evidence="1">
    <location>
        <begin position="114"/>
        <end position="128"/>
    </location>
</feature>
<evidence type="ECO:0000313" key="2">
    <source>
        <dbReference type="EMBL" id="GLK69198.1"/>
    </source>
</evidence>
<proteinExistence type="predicted"/>
<name>A0A9W6J3Q4_9HYPH</name>
<gene>
    <name evidence="2" type="ORF">GCM10008179_28360</name>
</gene>
<accession>A0A9W6J3Q4</accession>